<sequence length="398" mass="44958">MGTQLKAVSISSPCRKRLLADLPKPNSAAPPNPLPYKKTRDLPNLSECHSCNSRTDVATGRNRIQFLYSEWRIVLLCRRCLSCVQSSEICSYCFKESSQDCISCSRCKHSVHKTCFLKYKSIAPWSYSCSGTEFVVCVDCWVPDYIARRRRTLKSCKPGNSRVLDSGDCTPSLQDVVKDANCAAEEKVEAAARARELAEKKAAVARQAVELASNALNLAAMTGRYDDEKLALQLHRAINSSPRISKNRDLCSLSVSEPRFAVRALDNLKPCTIVYSRRLKKGECQKFCGVELQTKDGRRRCFSKLLYPSEVDSHTNLESETCYHQDSYTMFKSTRPLLKYSRRYKGTRLDGKPDLCLLKYSRRSKGTQSVEKPDQCLLKYSRKKSSSNAVLDVKTLFL</sequence>
<evidence type="ECO:0000313" key="1">
    <source>
        <dbReference type="EMBL" id="GKV11104.1"/>
    </source>
</evidence>
<dbReference type="AlphaFoldDB" id="A0AAV5J906"/>
<dbReference type="EMBL" id="BPVZ01000033">
    <property type="protein sequence ID" value="GKV11104.1"/>
    <property type="molecule type" value="Genomic_DNA"/>
</dbReference>
<dbReference type="Proteomes" id="UP001054252">
    <property type="component" value="Unassembled WGS sequence"/>
</dbReference>
<comment type="caution">
    <text evidence="1">The sequence shown here is derived from an EMBL/GenBank/DDBJ whole genome shotgun (WGS) entry which is preliminary data.</text>
</comment>
<name>A0AAV5J906_9ROSI</name>
<accession>A0AAV5J906</accession>
<protein>
    <submittedName>
        <fullName evidence="1">Uncharacterized protein</fullName>
    </submittedName>
</protein>
<organism evidence="1 2">
    <name type="scientific">Rubroshorea leprosula</name>
    <dbReference type="NCBI Taxonomy" id="152421"/>
    <lineage>
        <taxon>Eukaryota</taxon>
        <taxon>Viridiplantae</taxon>
        <taxon>Streptophyta</taxon>
        <taxon>Embryophyta</taxon>
        <taxon>Tracheophyta</taxon>
        <taxon>Spermatophyta</taxon>
        <taxon>Magnoliopsida</taxon>
        <taxon>eudicotyledons</taxon>
        <taxon>Gunneridae</taxon>
        <taxon>Pentapetalae</taxon>
        <taxon>rosids</taxon>
        <taxon>malvids</taxon>
        <taxon>Malvales</taxon>
        <taxon>Dipterocarpaceae</taxon>
        <taxon>Rubroshorea</taxon>
    </lineage>
</organism>
<dbReference type="PANTHER" id="PTHR38530">
    <property type="entry name" value="OS06G0468300 PROTEIN"/>
    <property type="match status" value="1"/>
</dbReference>
<evidence type="ECO:0000313" key="2">
    <source>
        <dbReference type="Proteomes" id="UP001054252"/>
    </source>
</evidence>
<gene>
    <name evidence="1" type="ORF">SLEP1_g22388</name>
</gene>
<keyword evidence="2" id="KW-1185">Reference proteome</keyword>
<reference evidence="1 2" key="1">
    <citation type="journal article" date="2021" name="Commun. Biol.">
        <title>The genome of Shorea leprosula (Dipterocarpaceae) highlights the ecological relevance of drought in aseasonal tropical rainforests.</title>
        <authorList>
            <person name="Ng K.K.S."/>
            <person name="Kobayashi M.J."/>
            <person name="Fawcett J.A."/>
            <person name="Hatakeyama M."/>
            <person name="Paape T."/>
            <person name="Ng C.H."/>
            <person name="Ang C.C."/>
            <person name="Tnah L.H."/>
            <person name="Lee C.T."/>
            <person name="Nishiyama T."/>
            <person name="Sese J."/>
            <person name="O'Brien M.J."/>
            <person name="Copetti D."/>
            <person name="Mohd Noor M.I."/>
            <person name="Ong R.C."/>
            <person name="Putra M."/>
            <person name="Sireger I.Z."/>
            <person name="Indrioko S."/>
            <person name="Kosugi Y."/>
            <person name="Izuno A."/>
            <person name="Isagi Y."/>
            <person name="Lee S.L."/>
            <person name="Shimizu K.K."/>
        </authorList>
    </citation>
    <scope>NUCLEOTIDE SEQUENCE [LARGE SCALE GENOMIC DNA]</scope>
    <source>
        <strain evidence="1">214</strain>
    </source>
</reference>
<proteinExistence type="predicted"/>